<dbReference type="RefSeq" id="WP_252219003.1">
    <property type="nucleotide sequence ID" value="NZ_CP098732.1"/>
</dbReference>
<dbReference type="EMBL" id="CP098732">
    <property type="protein sequence ID" value="USE82197.1"/>
    <property type="molecule type" value="Genomic_DNA"/>
</dbReference>
<evidence type="ECO:0000313" key="1">
    <source>
        <dbReference type="EMBL" id="USE82197.1"/>
    </source>
</evidence>
<sequence length="60" mass="6633">MPPPMMTEKIAAQIRSWQALVRSIAPDSQALGTASSNSLNINQTSLLRTINVVLLFPYIY</sequence>
<dbReference type="KEGG" id="atz:M5E07_10270"/>
<evidence type="ECO:0000313" key="2">
    <source>
        <dbReference type="Proteomes" id="UP001056716"/>
    </source>
</evidence>
<accession>A0AAE9LPF2</accession>
<proteinExistence type="predicted"/>
<organism evidence="1 2">
    <name type="scientific">Acinetobacter tibetensis</name>
    <dbReference type="NCBI Taxonomy" id="2943497"/>
    <lineage>
        <taxon>Bacteria</taxon>
        <taxon>Pseudomonadati</taxon>
        <taxon>Pseudomonadota</taxon>
        <taxon>Gammaproteobacteria</taxon>
        <taxon>Moraxellales</taxon>
        <taxon>Moraxellaceae</taxon>
        <taxon>Acinetobacter</taxon>
    </lineage>
</organism>
<dbReference type="AlphaFoldDB" id="A0AAE9LPF2"/>
<dbReference type="Proteomes" id="UP001056716">
    <property type="component" value="Chromosome"/>
</dbReference>
<name>A0AAE9LPF2_9GAMM</name>
<keyword evidence="2" id="KW-1185">Reference proteome</keyword>
<reference evidence="1" key="1">
    <citation type="submission" date="2022-06" db="EMBL/GenBank/DDBJ databases">
        <title>Isolation, identification and characterization of iprodione-degrading strains in Lhasa, Tibet.</title>
        <authorList>
            <person name="Pan H."/>
        </authorList>
    </citation>
    <scope>NUCLEOTIDE SEQUENCE</scope>
    <source>
        <strain evidence="1">Y-23</strain>
    </source>
</reference>
<gene>
    <name evidence="1" type="ORF">M5E07_10270</name>
</gene>
<protein>
    <submittedName>
        <fullName evidence="1">Uncharacterized protein</fullName>
    </submittedName>
</protein>